<evidence type="ECO:0000256" key="2">
    <source>
        <dbReference type="SAM" id="SignalP"/>
    </source>
</evidence>
<dbReference type="GO" id="GO:0009279">
    <property type="term" value="C:cell outer membrane"/>
    <property type="evidence" value="ECO:0007669"/>
    <property type="project" value="InterPro"/>
</dbReference>
<accession>A0A2X1K4L8</accession>
<organism evidence="3 4">
    <name type="scientific">Escherichia coli</name>
    <dbReference type="NCBI Taxonomy" id="562"/>
    <lineage>
        <taxon>Bacteria</taxon>
        <taxon>Pseudomonadati</taxon>
        <taxon>Pseudomonadota</taxon>
        <taxon>Gammaproteobacteria</taxon>
        <taxon>Enterobacterales</taxon>
        <taxon>Enterobacteriaceae</taxon>
        <taxon>Escherichia</taxon>
    </lineage>
</organism>
<reference evidence="3 4" key="1">
    <citation type="submission" date="2018-06" db="EMBL/GenBank/DDBJ databases">
        <authorList>
            <consortium name="Pathogen Informatics"/>
            <person name="Doyle S."/>
        </authorList>
    </citation>
    <scope>NUCLEOTIDE SEQUENCE [LARGE SCALE GENOMIC DNA]</scope>
    <source>
        <strain evidence="3 4">NCTC11126</strain>
    </source>
</reference>
<evidence type="ECO:0000256" key="1">
    <source>
        <dbReference type="ARBA" id="ARBA00022729"/>
    </source>
</evidence>
<dbReference type="Gene3D" id="2.40.160.10">
    <property type="entry name" value="Porin"/>
    <property type="match status" value="1"/>
</dbReference>
<dbReference type="AlphaFoldDB" id="A0A2X1K4L8"/>
<dbReference type="Pfam" id="PF00267">
    <property type="entry name" value="Porin_1"/>
    <property type="match status" value="1"/>
</dbReference>
<evidence type="ECO:0000313" key="4">
    <source>
        <dbReference type="Proteomes" id="UP000250561"/>
    </source>
</evidence>
<dbReference type="InterPro" id="IPR050298">
    <property type="entry name" value="Gram-neg_bact_OMP"/>
</dbReference>
<evidence type="ECO:0000313" key="3">
    <source>
        <dbReference type="EMBL" id="SPW54778.1"/>
    </source>
</evidence>
<dbReference type="EMBL" id="UARS01000009">
    <property type="protein sequence ID" value="SPW54778.1"/>
    <property type="molecule type" value="Genomic_DNA"/>
</dbReference>
<sequence>MKRKVLAMLVPALLVAGAANAAEIYNKNGNKLDLYGKMVGERILTDRENGEKGDNSQDTSYARVGVKGETQINPELTGYGQFELDLEASNRHNPDQTRLAYAGLSYKDFGSFDYGRNVGVAYDAEAFTDMFVEWGGDSWAGTDLFMTKPYQRCCNLS</sequence>
<dbReference type="GO" id="GO:0034220">
    <property type="term" value="P:monoatomic ion transmembrane transport"/>
    <property type="evidence" value="ECO:0007669"/>
    <property type="project" value="InterPro"/>
</dbReference>
<dbReference type="PANTHER" id="PTHR34501:SF2">
    <property type="entry name" value="OUTER MEMBRANE PORIN F-RELATED"/>
    <property type="match status" value="1"/>
</dbReference>
<dbReference type="PRINTS" id="PR00183">
    <property type="entry name" value="ECOLIPORIN"/>
</dbReference>
<dbReference type="PANTHER" id="PTHR34501">
    <property type="entry name" value="PROTEIN YDDL-RELATED"/>
    <property type="match status" value="1"/>
</dbReference>
<name>A0A2X1K4L8_ECOLX</name>
<feature type="chain" id="PRO_5015884406" evidence="2">
    <location>
        <begin position="22"/>
        <end position="157"/>
    </location>
</feature>
<dbReference type="Proteomes" id="UP000250561">
    <property type="component" value="Unassembled WGS sequence"/>
</dbReference>
<feature type="signal peptide" evidence="2">
    <location>
        <begin position="1"/>
        <end position="21"/>
    </location>
</feature>
<dbReference type="InterPro" id="IPR023614">
    <property type="entry name" value="Porin_dom_sf"/>
</dbReference>
<keyword evidence="1 2" id="KW-0732">Signal</keyword>
<dbReference type="GO" id="GO:0015288">
    <property type="term" value="F:porin activity"/>
    <property type="evidence" value="ECO:0007669"/>
    <property type="project" value="InterPro"/>
</dbReference>
<protein>
    <submittedName>
        <fullName evidence="3">Outer membrane protein N</fullName>
    </submittedName>
</protein>
<gene>
    <name evidence="3" type="primary">ompF_3</name>
    <name evidence="3" type="ORF">NCTC11126_04430</name>
</gene>
<dbReference type="InterPro" id="IPR001897">
    <property type="entry name" value="Porin_gammaproteobac"/>
</dbReference>
<dbReference type="InterPro" id="IPR001702">
    <property type="entry name" value="Porin_Gram-ve"/>
</dbReference>
<proteinExistence type="predicted"/>
<dbReference type="SUPFAM" id="SSF56935">
    <property type="entry name" value="Porins"/>
    <property type="match status" value="1"/>
</dbReference>